<accession>A0A5E4MT41</accession>
<feature type="transmembrane region" description="Helical" evidence="1">
    <location>
        <begin position="47"/>
        <end position="72"/>
    </location>
</feature>
<organism evidence="2 3">
    <name type="scientific">Cinara cedri</name>
    <dbReference type="NCBI Taxonomy" id="506608"/>
    <lineage>
        <taxon>Eukaryota</taxon>
        <taxon>Metazoa</taxon>
        <taxon>Ecdysozoa</taxon>
        <taxon>Arthropoda</taxon>
        <taxon>Hexapoda</taxon>
        <taxon>Insecta</taxon>
        <taxon>Pterygota</taxon>
        <taxon>Neoptera</taxon>
        <taxon>Paraneoptera</taxon>
        <taxon>Hemiptera</taxon>
        <taxon>Sternorrhyncha</taxon>
        <taxon>Aphidomorpha</taxon>
        <taxon>Aphidoidea</taxon>
        <taxon>Aphididae</taxon>
        <taxon>Lachninae</taxon>
        <taxon>Cinara</taxon>
    </lineage>
</organism>
<dbReference type="OrthoDB" id="5953793at2759"/>
<evidence type="ECO:0000313" key="2">
    <source>
        <dbReference type="EMBL" id="VVC35452.1"/>
    </source>
</evidence>
<keyword evidence="3" id="KW-1185">Reference proteome</keyword>
<reference evidence="2 3" key="1">
    <citation type="submission" date="2019-08" db="EMBL/GenBank/DDBJ databases">
        <authorList>
            <person name="Alioto T."/>
            <person name="Alioto T."/>
            <person name="Gomez Garrido J."/>
        </authorList>
    </citation>
    <scope>NUCLEOTIDE SEQUENCE [LARGE SCALE GENOMIC DNA]</scope>
</reference>
<dbReference type="AlphaFoldDB" id="A0A5E4MT41"/>
<sequence>MSNNTTAAYNHTDPWTKHPGMEQAEVIDGLIAEFSSSQMRLTEVRSILLIGMYVPLFFVAAVANSVIIVVVIKYHYMRR</sequence>
<gene>
    <name evidence="2" type="ORF">CINCED_3A022409</name>
</gene>
<dbReference type="Proteomes" id="UP000325440">
    <property type="component" value="Unassembled WGS sequence"/>
</dbReference>
<dbReference type="EMBL" id="CABPRJ010001426">
    <property type="protein sequence ID" value="VVC35452.1"/>
    <property type="molecule type" value="Genomic_DNA"/>
</dbReference>
<proteinExistence type="predicted"/>
<keyword evidence="1" id="KW-0472">Membrane</keyword>
<keyword evidence="1" id="KW-1133">Transmembrane helix</keyword>
<evidence type="ECO:0000313" key="3">
    <source>
        <dbReference type="Proteomes" id="UP000325440"/>
    </source>
</evidence>
<protein>
    <submittedName>
        <fullName evidence="2">Uncharacterized protein</fullName>
    </submittedName>
</protein>
<evidence type="ECO:0000256" key="1">
    <source>
        <dbReference type="SAM" id="Phobius"/>
    </source>
</evidence>
<keyword evidence="1" id="KW-0812">Transmembrane</keyword>
<name>A0A5E4MT41_9HEMI</name>